<accession>A0ABP5IFV8</accession>
<dbReference type="RefSeq" id="WP_231250034.1">
    <property type="nucleotide sequence ID" value="NZ_BAAAMQ010000005.1"/>
</dbReference>
<gene>
    <name evidence="1" type="ORF">GCM10009726_06330</name>
</gene>
<proteinExistence type="predicted"/>
<dbReference type="Proteomes" id="UP001501161">
    <property type="component" value="Unassembled WGS sequence"/>
</dbReference>
<protein>
    <submittedName>
        <fullName evidence="1">Uncharacterized protein</fullName>
    </submittedName>
</protein>
<dbReference type="EMBL" id="BAAAMQ010000005">
    <property type="protein sequence ID" value="GAA2097680.1"/>
    <property type="molecule type" value="Genomic_DNA"/>
</dbReference>
<name>A0ABP5IFV8_9ACTN</name>
<comment type="caution">
    <text evidence="1">The sequence shown here is derived from an EMBL/GenBank/DDBJ whole genome shotgun (WGS) entry which is preliminary data.</text>
</comment>
<evidence type="ECO:0000313" key="1">
    <source>
        <dbReference type="EMBL" id="GAA2097680.1"/>
    </source>
</evidence>
<keyword evidence="2" id="KW-1185">Reference proteome</keyword>
<reference evidence="2" key="1">
    <citation type="journal article" date="2019" name="Int. J. Syst. Evol. Microbiol.">
        <title>The Global Catalogue of Microorganisms (GCM) 10K type strain sequencing project: providing services to taxonomists for standard genome sequencing and annotation.</title>
        <authorList>
            <consortium name="The Broad Institute Genomics Platform"/>
            <consortium name="The Broad Institute Genome Sequencing Center for Infectious Disease"/>
            <person name="Wu L."/>
            <person name="Ma J."/>
        </authorList>
    </citation>
    <scope>NUCLEOTIDE SEQUENCE [LARGE SCALE GENOMIC DNA]</scope>
    <source>
        <strain evidence="2">JCM 13813</strain>
    </source>
</reference>
<evidence type="ECO:0000313" key="2">
    <source>
        <dbReference type="Proteomes" id="UP001501161"/>
    </source>
</evidence>
<sequence>MTWRVEFDHATAFVSGPKVEARRRLAALGEHSPIWVNRRSAWATSTTIANRLLDQIEGRAPAVIEDAQQAALDLSETVPANQPSLAQEALW</sequence>
<organism evidence="1 2">
    <name type="scientific">Nocardioides furvisabuli</name>
    <dbReference type="NCBI Taxonomy" id="375542"/>
    <lineage>
        <taxon>Bacteria</taxon>
        <taxon>Bacillati</taxon>
        <taxon>Actinomycetota</taxon>
        <taxon>Actinomycetes</taxon>
        <taxon>Propionibacteriales</taxon>
        <taxon>Nocardioidaceae</taxon>
        <taxon>Nocardioides</taxon>
    </lineage>
</organism>